<dbReference type="GeneID" id="108632043"/>
<evidence type="ECO:0000313" key="3">
    <source>
        <dbReference type="RefSeq" id="XP_026675213.1"/>
    </source>
</evidence>
<evidence type="ECO:0000256" key="1">
    <source>
        <dbReference type="ARBA" id="ARBA00008738"/>
    </source>
</evidence>
<name>A0AAJ7SBT2_9HYME</name>
<keyword evidence="2" id="KW-1185">Reference proteome</keyword>
<dbReference type="PANTHER" id="PTHR31516">
    <property type="entry name" value="STABILIZER OF AXONEMAL MICROTUBULES 2"/>
    <property type="match status" value="1"/>
</dbReference>
<dbReference type="InterPro" id="IPR033336">
    <property type="entry name" value="SAXO1/2"/>
</dbReference>
<dbReference type="AlphaFoldDB" id="A0AAJ7SBT2"/>
<sequence>MQICKVDRTISFKLRTFRLQLDHDDTCNCCCCCTQRLCYKYVQPEVPKSFAPIRHYWKSNIPMEDNTTYKLSYWENPCEIVGPILPRDWLVTGDGPLSDETTYRNSYFNYCGAKPETAIVPCDKQWLGRGPMQDVTTQKHDFTWKNIPMRDPIIAPNNIYCQPERLSDDTTYRLSYFPTNCYMPAQSYAPLRQYAKPDVPMEDYTTYRLSYYPNDVVKDEPAWDKQEYIPPTEPMDGCTTYRLSYWPHCERRQAPIIVQPTENLLNAGCCTENNTTYRLSYFGCGGDKPDPIVPPANIRFSNCPLSYDTVHRMSFLGNWCVKPETPITPCDKQWLGRGPMQDVTTQKHDFTWKNVPVSPDLRREDSLATACAPFEKCTTYKLSYINNDKCLLPLPSYAPDRTYRPSDVPMTTETIMQLSYQPVDGVTPVDKPWAEQPRYQVPTTPMDDNTTYNCSYMLPGTLVPICPTSCPQPCPCPCPQAACQPC</sequence>
<dbReference type="Proteomes" id="UP000694925">
    <property type="component" value="Unplaced"/>
</dbReference>
<protein>
    <submittedName>
        <fullName evidence="3">Stabilizer of axonemal microtubules 1</fullName>
    </submittedName>
</protein>
<proteinExistence type="inferred from homology"/>
<comment type="similarity">
    <text evidence="1">Belongs to the FAM154 family.</text>
</comment>
<dbReference type="Pfam" id="PF05217">
    <property type="entry name" value="SAXO1-2"/>
    <property type="match status" value="1"/>
</dbReference>
<organism evidence="2 3">
    <name type="scientific">Ceratina calcarata</name>
    <dbReference type="NCBI Taxonomy" id="156304"/>
    <lineage>
        <taxon>Eukaryota</taxon>
        <taxon>Metazoa</taxon>
        <taxon>Ecdysozoa</taxon>
        <taxon>Arthropoda</taxon>
        <taxon>Hexapoda</taxon>
        <taxon>Insecta</taxon>
        <taxon>Pterygota</taxon>
        <taxon>Neoptera</taxon>
        <taxon>Endopterygota</taxon>
        <taxon>Hymenoptera</taxon>
        <taxon>Apocrita</taxon>
        <taxon>Aculeata</taxon>
        <taxon>Apoidea</taxon>
        <taxon>Anthophila</taxon>
        <taxon>Apidae</taxon>
        <taxon>Ceratina</taxon>
        <taxon>Zadontomerus</taxon>
    </lineage>
</organism>
<reference evidence="3" key="1">
    <citation type="submission" date="2025-08" db="UniProtKB">
        <authorList>
            <consortium name="RefSeq"/>
        </authorList>
    </citation>
    <scope>IDENTIFICATION</scope>
    <source>
        <tissue evidence="3">Whole body</tissue>
    </source>
</reference>
<dbReference type="GO" id="GO:0005814">
    <property type="term" value="C:centriole"/>
    <property type="evidence" value="ECO:0007669"/>
    <property type="project" value="TreeGrafter"/>
</dbReference>
<accession>A0AAJ7SBT2</accession>
<dbReference type="GO" id="GO:0036064">
    <property type="term" value="C:ciliary basal body"/>
    <property type="evidence" value="ECO:0007669"/>
    <property type="project" value="TreeGrafter"/>
</dbReference>
<dbReference type="KEGG" id="ccal:108632043"/>
<dbReference type="RefSeq" id="XP_026675213.1">
    <property type="nucleotide sequence ID" value="XM_026819412.1"/>
</dbReference>
<dbReference type="GO" id="GO:0008017">
    <property type="term" value="F:microtubule binding"/>
    <property type="evidence" value="ECO:0007669"/>
    <property type="project" value="InterPro"/>
</dbReference>
<dbReference type="GO" id="GO:0036126">
    <property type="term" value="C:sperm flagellum"/>
    <property type="evidence" value="ECO:0007669"/>
    <property type="project" value="TreeGrafter"/>
</dbReference>
<evidence type="ECO:0000313" key="2">
    <source>
        <dbReference type="Proteomes" id="UP000694925"/>
    </source>
</evidence>
<dbReference type="PANTHER" id="PTHR31516:SF17">
    <property type="entry name" value="STABILIZER OF AXONEMAL MICROTUBULES 2"/>
    <property type="match status" value="1"/>
</dbReference>
<dbReference type="GO" id="GO:0005879">
    <property type="term" value="C:axonemal microtubule"/>
    <property type="evidence" value="ECO:0007669"/>
    <property type="project" value="TreeGrafter"/>
</dbReference>
<gene>
    <name evidence="3" type="primary">LOC108632043</name>
</gene>